<dbReference type="InterPro" id="IPR052751">
    <property type="entry name" value="Plant_MAPKKK"/>
</dbReference>
<gene>
    <name evidence="6" type="ORF">BV898_18730</name>
</gene>
<comment type="similarity">
    <text evidence="4">Belongs to the protein kinase superfamily.</text>
</comment>
<dbReference type="AlphaFoldDB" id="A0A9X6RNT3"/>
<dbReference type="EMBL" id="MTYJ01000393">
    <property type="protein sequence ID" value="OWA54322.1"/>
    <property type="molecule type" value="Genomic_DNA"/>
</dbReference>
<evidence type="ECO:0000256" key="3">
    <source>
        <dbReference type="PROSITE-ProRule" id="PRU10141"/>
    </source>
</evidence>
<evidence type="ECO:0000256" key="4">
    <source>
        <dbReference type="RuleBase" id="RU000304"/>
    </source>
</evidence>
<dbReference type="InterPro" id="IPR017441">
    <property type="entry name" value="Protein_kinase_ATP_BS"/>
</dbReference>
<keyword evidence="6" id="KW-0808">Transferase</keyword>
<keyword evidence="4" id="KW-0723">Serine/threonine-protein kinase</keyword>
<protein>
    <submittedName>
        <fullName evidence="6">Mitogen-activated protein kinase kinase kinase 2</fullName>
    </submittedName>
</protein>
<dbReference type="InterPro" id="IPR011009">
    <property type="entry name" value="Kinase-like_dom_sf"/>
</dbReference>
<dbReference type="Pfam" id="PF00069">
    <property type="entry name" value="Pkinase"/>
    <property type="match status" value="1"/>
</dbReference>
<dbReference type="GO" id="GO:0005524">
    <property type="term" value="F:ATP binding"/>
    <property type="evidence" value="ECO:0007669"/>
    <property type="project" value="UniProtKB-UniRule"/>
</dbReference>
<comment type="caution">
    <text evidence="6">The sequence shown here is derived from an EMBL/GenBank/DDBJ whole genome shotgun (WGS) entry which is preliminary data.</text>
</comment>
<dbReference type="PROSITE" id="PS50011">
    <property type="entry name" value="PROTEIN_KINASE_DOM"/>
    <property type="match status" value="1"/>
</dbReference>
<feature type="binding site" evidence="3">
    <location>
        <position position="51"/>
    </location>
    <ligand>
        <name>ATP</name>
        <dbReference type="ChEBI" id="CHEBI:30616"/>
    </ligand>
</feature>
<dbReference type="PANTHER" id="PTHR48011:SF4">
    <property type="entry name" value="MITOGEN-ACTIVATED PROTEIN KINASE KINASE KINASE 19"/>
    <property type="match status" value="1"/>
</dbReference>
<dbReference type="Proteomes" id="UP000192578">
    <property type="component" value="Unassembled WGS sequence"/>
</dbReference>
<evidence type="ECO:0000313" key="6">
    <source>
        <dbReference type="EMBL" id="OWA54322.1"/>
    </source>
</evidence>
<keyword evidence="6" id="KW-0418">Kinase</keyword>
<keyword evidence="7" id="KW-1185">Reference proteome</keyword>
<proteinExistence type="inferred from homology"/>
<evidence type="ECO:0000256" key="2">
    <source>
        <dbReference type="ARBA" id="ARBA00022840"/>
    </source>
</evidence>
<evidence type="ECO:0000259" key="5">
    <source>
        <dbReference type="PROSITE" id="PS50011"/>
    </source>
</evidence>
<dbReference type="OrthoDB" id="20524at2759"/>
<dbReference type="PROSITE" id="PS00108">
    <property type="entry name" value="PROTEIN_KINASE_ST"/>
    <property type="match status" value="1"/>
</dbReference>
<dbReference type="InterPro" id="IPR000719">
    <property type="entry name" value="Prot_kinase_dom"/>
</dbReference>
<dbReference type="InterPro" id="IPR008271">
    <property type="entry name" value="Ser/Thr_kinase_AS"/>
</dbReference>
<organism evidence="6 7">
    <name type="scientific">Hypsibius exemplaris</name>
    <name type="common">Freshwater tardigrade</name>
    <dbReference type="NCBI Taxonomy" id="2072580"/>
    <lineage>
        <taxon>Eukaryota</taxon>
        <taxon>Metazoa</taxon>
        <taxon>Ecdysozoa</taxon>
        <taxon>Tardigrada</taxon>
        <taxon>Eutardigrada</taxon>
        <taxon>Parachela</taxon>
        <taxon>Hypsibioidea</taxon>
        <taxon>Hypsibiidae</taxon>
        <taxon>Hypsibius</taxon>
    </lineage>
</organism>
<sequence length="363" mass="41117">MDSVFEQVTINGKSEAYSLNRSKRLGHGGFGQVCMAVMTVDQKSTRKIAVKHLASTTSDSPNVVLEEKLKTSWKDLWNLDHPNIIKYFGAHATEKESFPRIALLMEYCSGGSLDCLLVEGIPPSHVPIYIRQILQGLSYLHNLWIIHTDLKPSNILLSNAHRFGAGTLKICDFDDPVILPNAVTRAGDVDKFKGSMPYVSPEMASLLFEEELKEQVGRKTDIWSLGCVILDLVAKTYPRDVKIELKTIEGKDEFLVVQGKNYQELERLLRRGGVQRVPDWITLKKIFNLQLKNFVGKCLTLNQQTRPSAEDLLQAPYFDRKIEVEAFPERDLFSEEDLELLSVGGCRWKHSQPPGLYVHLSYI</sequence>
<dbReference type="PROSITE" id="PS00107">
    <property type="entry name" value="PROTEIN_KINASE_ATP"/>
    <property type="match status" value="1"/>
</dbReference>
<dbReference type="SUPFAM" id="SSF56112">
    <property type="entry name" value="Protein kinase-like (PK-like)"/>
    <property type="match status" value="1"/>
</dbReference>
<dbReference type="PANTHER" id="PTHR48011">
    <property type="entry name" value="CCR4-NOT TRANSCRIPTIONAL COMPLEX SUBUNIT CAF120-RELATED"/>
    <property type="match status" value="1"/>
</dbReference>
<accession>A0A9X6RNT3</accession>
<keyword evidence="1 3" id="KW-0547">Nucleotide-binding</keyword>
<dbReference type="Gene3D" id="1.10.510.10">
    <property type="entry name" value="Transferase(Phosphotransferase) domain 1"/>
    <property type="match status" value="1"/>
</dbReference>
<name>A0A9X6RNT3_HYPEX</name>
<dbReference type="SMART" id="SM00220">
    <property type="entry name" value="S_TKc"/>
    <property type="match status" value="1"/>
</dbReference>
<dbReference type="GO" id="GO:0004674">
    <property type="term" value="F:protein serine/threonine kinase activity"/>
    <property type="evidence" value="ECO:0007669"/>
    <property type="project" value="UniProtKB-KW"/>
</dbReference>
<evidence type="ECO:0000313" key="7">
    <source>
        <dbReference type="Proteomes" id="UP000192578"/>
    </source>
</evidence>
<feature type="domain" description="Protein kinase" evidence="5">
    <location>
        <begin position="19"/>
        <end position="318"/>
    </location>
</feature>
<dbReference type="GO" id="GO:0007165">
    <property type="term" value="P:signal transduction"/>
    <property type="evidence" value="ECO:0007669"/>
    <property type="project" value="TreeGrafter"/>
</dbReference>
<keyword evidence="2 3" id="KW-0067">ATP-binding</keyword>
<reference evidence="7" key="1">
    <citation type="submission" date="2017-01" db="EMBL/GenBank/DDBJ databases">
        <title>Comparative genomics of anhydrobiosis in the tardigrade Hypsibius dujardini.</title>
        <authorList>
            <person name="Yoshida Y."/>
            <person name="Koutsovoulos G."/>
            <person name="Laetsch D."/>
            <person name="Stevens L."/>
            <person name="Kumar S."/>
            <person name="Horikawa D."/>
            <person name="Ishino K."/>
            <person name="Komine S."/>
            <person name="Tomita M."/>
            <person name="Blaxter M."/>
            <person name="Arakawa K."/>
        </authorList>
    </citation>
    <scope>NUCLEOTIDE SEQUENCE [LARGE SCALE GENOMIC DNA]</scope>
    <source>
        <strain evidence="7">Z151</strain>
    </source>
</reference>
<evidence type="ECO:0000256" key="1">
    <source>
        <dbReference type="ARBA" id="ARBA00022741"/>
    </source>
</evidence>
<dbReference type="Gene3D" id="3.30.200.20">
    <property type="entry name" value="Phosphorylase Kinase, domain 1"/>
    <property type="match status" value="1"/>
</dbReference>